<dbReference type="Pfam" id="PF24845">
    <property type="entry name" value="DUF7721"/>
    <property type="match status" value="1"/>
</dbReference>
<feature type="region of interest" description="Disordered" evidence="1">
    <location>
        <begin position="131"/>
        <end position="150"/>
    </location>
</feature>
<dbReference type="PANTHER" id="PTHR39477">
    <property type="entry name" value="CHROMOSOME 8, WHOLE GENOME SHOTGUN SEQUENCE"/>
    <property type="match status" value="1"/>
</dbReference>
<proteinExistence type="predicted"/>
<dbReference type="InParanoid" id="A0A165W8J8"/>
<dbReference type="STRING" id="1314782.A0A165W8J8"/>
<dbReference type="InterPro" id="IPR056138">
    <property type="entry name" value="DUF7721"/>
</dbReference>
<evidence type="ECO:0000259" key="2">
    <source>
        <dbReference type="Pfam" id="PF24845"/>
    </source>
</evidence>
<reference evidence="3 4" key="1">
    <citation type="journal article" date="2016" name="Mol. Biol. Evol.">
        <title>Comparative Genomics of Early-Diverging Mushroom-Forming Fungi Provides Insights into the Origins of Lignocellulose Decay Capabilities.</title>
        <authorList>
            <person name="Nagy L.G."/>
            <person name="Riley R."/>
            <person name="Tritt A."/>
            <person name="Adam C."/>
            <person name="Daum C."/>
            <person name="Floudas D."/>
            <person name="Sun H."/>
            <person name="Yadav J.S."/>
            <person name="Pangilinan J."/>
            <person name="Larsson K.H."/>
            <person name="Matsuura K."/>
            <person name="Barry K."/>
            <person name="Labutti K."/>
            <person name="Kuo R."/>
            <person name="Ohm R.A."/>
            <person name="Bhattacharya S.S."/>
            <person name="Shirouzu T."/>
            <person name="Yoshinaga Y."/>
            <person name="Martin F.M."/>
            <person name="Grigoriev I.V."/>
            <person name="Hibbett D.S."/>
        </authorList>
    </citation>
    <scope>NUCLEOTIDE SEQUENCE [LARGE SCALE GENOMIC DNA]</scope>
    <source>
        <strain evidence="3 4">HHB14362 ss-1</strain>
    </source>
</reference>
<dbReference type="OrthoDB" id="2290255at2759"/>
<dbReference type="EMBL" id="KV425551">
    <property type="protein sequence ID" value="KZT30836.1"/>
    <property type="molecule type" value="Genomic_DNA"/>
</dbReference>
<feature type="region of interest" description="Disordered" evidence="1">
    <location>
        <begin position="1"/>
        <end position="25"/>
    </location>
</feature>
<evidence type="ECO:0000313" key="4">
    <source>
        <dbReference type="Proteomes" id="UP000076761"/>
    </source>
</evidence>
<feature type="domain" description="DUF7721" evidence="2">
    <location>
        <begin position="129"/>
        <end position="209"/>
    </location>
</feature>
<feature type="region of interest" description="Disordered" evidence="1">
    <location>
        <begin position="96"/>
        <end position="124"/>
    </location>
</feature>
<accession>A0A165W8J8</accession>
<evidence type="ECO:0000256" key="1">
    <source>
        <dbReference type="SAM" id="MobiDB-lite"/>
    </source>
</evidence>
<feature type="compositionally biased region" description="Low complexity" evidence="1">
    <location>
        <begin position="136"/>
        <end position="150"/>
    </location>
</feature>
<protein>
    <recommendedName>
        <fullName evidence="2">DUF7721 domain-containing protein</fullName>
    </recommendedName>
</protein>
<dbReference type="PANTHER" id="PTHR39477:SF1">
    <property type="entry name" value="BETA-FLANKING PROTEIN"/>
    <property type="match status" value="1"/>
</dbReference>
<name>A0A165W8J8_9AGAM</name>
<gene>
    <name evidence="3" type="ORF">NEOLEDRAFT_1166182</name>
</gene>
<evidence type="ECO:0000313" key="3">
    <source>
        <dbReference type="EMBL" id="KZT30836.1"/>
    </source>
</evidence>
<dbReference type="AlphaFoldDB" id="A0A165W8J8"/>
<dbReference type="Proteomes" id="UP000076761">
    <property type="component" value="Unassembled WGS sequence"/>
</dbReference>
<organism evidence="3 4">
    <name type="scientific">Neolentinus lepideus HHB14362 ss-1</name>
    <dbReference type="NCBI Taxonomy" id="1314782"/>
    <lineage>
        <taxon>Eukaryota</taxon>
        <taxon>Fungi</taxon>
        <taxon>Dikarya</taxon>
        <taxon>Basidiomycota</taxon>
        <taxon>Agaricomycotina</taxon>
        <taxon>Agaricomycetes</taxon>
        <taxon>Gloeophyllales</taxon>
        <taxon>Gloeophyllaceae</taxon>
        <taxon>Neolentinus</taxon>
    </lineage>
</organism>
<sequence>MTYEVGDNDAGFHATSHKAEHAEQSTRMYGKAGMEVMYEGENRMLPRQGDCRRMCSKLRSSKAKCGKQVSNGVLTRQCQENFINLAKQGYEAYSESQSSNVNKTGGQEYNSPHHSNQDQNAYTQNPDIDHEEAVRSASSQGSGDSSLFSSAMSFLNNNKSQHSQPVDEQNVQDAHRQVYQDGDGSGLDASSLGGAAAMQALKNFTSGGGSSSGGGNMQTQLISMAMAEATQLFDSKGAASGNKQDAVNSAAMTVMKLLVQSKFSGTTGGGNSGGLGSLMSLATKFI</sequence>
<keyword evidence="4" id="KW-1185">Reference proteome</keyword>